<reference evidence="8" key="1">
    <citation type="submission" date="2022-10" db="EMBL/GenBank/DDBJ databases">
        <title>Determination and structural analysis of whole genome sequence of Sarocladium strictum F4-1.</title>
        <authorList>
            <person name="Hu L."/>
            <person name="Jiang Y."/>
        </authorList>
    </citation>
    <scope>NUCLEOTIDE SEQUENCE</scope>
    <source>
        <strain evidence="8">F4-1</strain>
    </source>
</reference>
<evidence type="ECO:0000313" key="8">
    <source>
        <dbReference type="EMBL" id="KAK0382830.1"/>
    </source>
</evidence>
<evidence type="ECO:0000256" key="1">
    <source>
        <dbReference type="ARBA" id="ARBA00005375"/>
    </source>
</evidence>
<dbReference type="EC" id="3.1.3.8" evidence="2"/>
<feature type="signal peptide" evidence="7">
    <location>
        <begin position="1"/>
        <end position="20"/>
    </location>
</feature>
<dbReference type="CDD" id="cd07061">
    <property type="entry name" value="HP_HAP_like"/>
    <property type="match status" value="1"/>
</dbReference>
<dbReference type="PROSITE" id="PS00616">
    <property type="entry name" value="HIS_ACID_PHOSPHAT_1"/>
    <property type="match status" value="1"/>
</dbReference>
<dbReference type="InterPro" id="IPR033379">
    <property type="entry name" value="Acid_Pase_AS"/>
</dbReference>
<gene>
    <name evidence="8" type="ORF">NLU13_9925</name>
</gene>
<dbReference type="PANTHER" id="PTHR20963">
    <property type="entry name" value="MULTIPLE INOSITOL POLYPHOSPHATE PHOSPHATASE-RELATED"/>
    <property type="match status" value="1"/>
</dbReference>
<feature type="disulfide bond" evidence="6">
    <location>
        <begin position="71"/>
        <end position="400"/>
    </location>
</feature>
<dbReference type="PANTHER" id="PTHR20963:SF23">
    <property type="entry name" value="3-PHYTASE"/>
    <property type="match status" value="1"/>
</dbReference>
<evidence type="ECO:0000256" key="3">
    <source>
        <dbReference type="ARBA" id="ARBA00022801"/>
    </source>
</evidence>
<evidence type="ECO:0000256" key="7">
    <source>
        <dbReference type="SAM" id="SignalP"/>
    </source>
</evidence>
<comment type="caution">
    <text evidence="8">The sequence shown here is derived from an EMBL/GenBank/DDBJ whole genome shotgun (WGS) entry which is preliminary data.</text>
</comment>
<dbReference type="AlphaFoldDB" id="A0AA39G8X2"/>
<dbReference type="GO" id="GO:0003993">
    <property type="term" value="F:acid phosphatase activity"/>
    <property type="evidence" value="ECO:0007669"/>
    <property type="project" value="TreeGrafter"/>
</dbReference>
<organism evidence="8 9">
    <name type="scientific">Sarocladium strictum</name>
    <name type="common">Black bundle disease fungus</name>
    <name type="synonym">Acremonium strictum</name>
    <dbReference type="NCBI Taxonomy" id="5046"/>
    <lineage>
        <taxon>Eukaryota</taxon>
        <taxon>Fungi</taxon>
        <taxon>Dikarya</taxon>
        <taxon>Ascomycota</taxon>
        <taxon>Pezizomycotina</taxon>
        <taxon>Sordariomycetes</taxon>
        <taxon>Hypocreomycetidae</taxon>
        <taxon>Hypocreales</taxon>
        <taxon>Sarocladiaceae</taxon>
        <taxon>Sarocladium</taxon>
    </lineage>
</organism>
<dbReference type="Pfam" id="PF00328">
    <property type="entry name" value="His_Phos_2"/>
    <property type="match status" value="1"/>
</dbReference>
<feature type="active site" description="Nucleophile" evidence="5">
    <location>
        <position position="82"/>
    </location>
</feature>
<evidence type="ECO:0000256" key="4">
    <source>
        <dbReference type="ARBA" id="ARBA00023180"/>
    </source>
</evidence>
<dbReference type="Gene3D" id="3.40.50.1240">
    <property type="entry name" value="Phosphoglycerate mutase-like"/>
    <property type="match status" value="1"/>
</dbReference>
<comment type="similarity">
    <text evidence="1">Belongs to the histidine acid phosphatase family.</text>
</comment>
<accession>A0AA39G8X2</accession>
<dbReference type="GO" id="GO:0016158">
    <property type="term" value="F:inositol hexakisphosphate 3-phosphatase activity"/>
    <property type="evidence" value="ECO:0007669"/>
    <property type="project" value="UniProtKB-EC"/>
</dbReference>
<evidence type="ECO:0000313" key="9">
    <source>
        <dbReference type="Proteomes" id="UP001175261"/>
    </source>
</evidence>
<keyword evidence="3" id="KW-0378">Hydrolase</keyword>
<dbReference type="InterPro" id="IPR029033">
    <property type="entry name" value="His_PPase_superfam"/>
</dbReference>
<sequence>MGLRIAALTALAGTAGLVLADGAGTLLDPVQPILTPNGRLAQNPLGHLGANGPWQIGPNVNNISPDVPEGCVVDQAAYVSRHGSRYPDSGAYAVWVAMAEKFKENTYNATGPLAFIHDWTPPLSNPAIEIAQESKTGYKELFGLGYTLRLRYPDLYQEGDPFFIWANNYTRVIQTAQLFAHGYLGINASLATVVSVTSKGFPSHLGDSLAPSDMCPTFVDDSDSQTHAWRKKWMPAYIARLSQYVVSGHLNLTDDEFDSFPYICGFESQITGHLSPFCDTFNDEELAAYEYEQDLRYYYGVGPGTKVASKMMVPFLDGLVQRLVDGPDAEGKDFTGGTFKLPKLLMSFLNDGQLVELATATGVFDKQKPLPVDHIAQDRLWHSSRITPMRGTIAFERLTCNVQSSSKRHGSSGSKQTDKPHKNKVESFIRIRFNDAVYPLPSCKDGPGGSCGLQKYAKYISDKNKKIGSFAKLCNATAPGTPTGTVKGASFFTDLAQPNLQAVKP</sequence>
<evidence type="ECO:0000256" key="5">
    <source>
        <dbReference type="PIRSR" id="PIRSR000894-1"/>
    </source>
</evidence>
<feature type="active site" description="Proton donor" evidence="5">
    <location>
        <position position="351"/>
    </location>
</feature>
<feature type="disulfide bond" evidence="6">
    <location>
        <begin position="443"/>
        <end position="451"/>
    </location>
</feature>
<feature type="chain" id="PRO_5041355942" description="3-phytase" evidence="7">
    <location>
        <begin position="21"/>
        <end position="505"/>
    </location>
</feature>
<dbReference type="Proteomes" id="UP001175261">
    <property type="component" value="Unassembled WGS sequence"/>
</dbReference>
<dbReference type="EMBL" id="JAPDFR010000010">
    <property type="protein sequence ID" value="KAK0382830.1"/>
    <property type="molecule type" value="Genomic_DNA"/>
</dbReference>
<dbReference type="InterPro" id="IPR016274">
    <property type="entry name" value="Histidine_acid_Pase_euk"/>
</dbReference>
<proteinExistence type="inferred from homology"/>
<keyword evidence="6" id="KW-1015">Disulfide bond</keyword>
<dbReference type="SUPFAM" id="SSF53254">
    <property type="entry name" value="Phosphoglycerate mutase-like"/>
    <property type="match status" value="1"/>
</dbReference>
<protein>
    <recommendedName>
        <fullName evidence="2">3-phytase</fullName>
        <ecNumber evidence="2">3.1.3.8</ecNumber>
    </recommendedName>
</protein>
<evidence type="ECO:0000256" key="6">
    <source>
        <dbReference type="PIRSR" id="PIRSR000894-2"/>
    </source>
</evidence>
<keyword evidence="4" id="KW-0325">Glycoprotein</keyword>
<dbReference type="InterPro" id="IPR000560">
    <property type="entry name" value="His_Pase_clade-2"/>
</dbReference>
<feature type="disulfide bond" evidence="6">
    <location>
        <begin position="264"/>
        <end position="278"/>
    </location>
</feature>
<dbReference type="PIRSF" id="PIRSF000894">
    <property type="entry name" value="Acid_phosphatase"/>
    <property type="match status" value="1"/>
</dbReference>
<evidence type="ECO:0000256" key="2">
    <source>
        <dbReference type="ARBA" id="ARBA00012632"/>
    </source>
</evidence>
<keyword evidence="9" id="KW-1185">Reference proteome</keyword>
<name>A0AA39G8X2_SARSR</name>
<keyword evidence="7" id="KW-0732">Signal</keyword>
<dbReference type="GO" id="GO:0009277">
    <property type="term" value="C:fungal-type cell wall"/>
    <property type="evidence" value="ECO:0007669"/>
    <property type="project" value="TreeGrafter"/>
</dbReference>